<dbReference type="OrthoDB" id="9774495at2"/>
<gene>
    <name evidence="7" type="ORF">C6569_12725</name>
</gene>
<dbReference type="InterPro" id="IPR015422">
    <property type="entry name" value="PyrdxlP-dep_Trfase_small"/>
</dbReference>
<evidence type="ECO:0000256" key="5">
    <source>
        <dbReference type="PIRNR" id="PIRNR038940"/>
    </source>
</evidence>
<comment type="cofactor">
    <cofactor evidence="1 5">
        <name>pyridoxal 5'-phosphate</name>
        <dbReference type="ChEBI" id="CHEBI:597326"/>
    </cofactor>
</comment>
<dbReference type="AlphaFoldDB" id="A0A2S0NCH1"/>
<name>A0A2S0NCH1_9HYPH</name>
<reference evidence="7 8" key="1">
    <citation type="submission" date="2018-03" db="EMBL/GenBank/DDBJ databases">
        <title>Genome sequencing of Phreatobacter sp.</title>
        <authorList>
            <person name="Kim S.-J."/>
            <person name="Heo J."/>
            <person name="Kwon S.-W."/>
        </authorList>
    </citation>
    <scope>NUCLEOTIDE SEQUENCE [LARGE SCALE GENOMIC DNA]</scope>
    <source>
        <strain evidence="7 8">S-12</strain>
    </source>
</reference>
<dbReference type="Gene3D" id="3.90.1150.10">
    <property type="entry name" value="Aspartate Aminotransferase, domain 1"/>
    <property type="match status" value="1"/>
</dbReference>
<evidence type="ECO:0000313" key="7">
    <source>
        <dbReference type="EMBL" id="AVO45862.1"/>
    </source>
</evidence>
<dbReference type="InterPro" id="IPR001597">
    <property type="entry name" value="ArAA_b-elim_lyase/Thr_aldolase"/>
</dbReference>
<keyword evidence="4 5" id="KW-0663">Pyridoxal phosphate</keyword>
<evidence type="ECO:0000313" key="8">
    <source>
        <dbReference type="Proteomes" id="UP000237889"/>
    </source>
</evidence>
<dbReference type="PANTHER" id="PTHR48097">
    <property type="entry name" value="L-THREONINE ALDOLASE-RELATED"/>
    <property type="match status" value="1"/>
</dbReference>
<dbReference type="KEGG" id="phr:C6569_12725"/>
<dbReference type="GO" id="GO:0006567">
    <property type="term" value="P:L-threonine catabolic process"/>
    <property type="evidence" value="ECO:0007669"/>
    <property type="project" value="UniProtKB-UniRule"/>
</dbReference>
<dbReference type="Pfam" id="PF01212">
    <property type="entry name" value="Beta_elim_lyase"/>
    <property type="match status" value="1"/>
</dbReference>
<dbReference type="InterPro" id="IPR015421">
    <property type="entry name" value="PyrdxlP-dep_Trfase_major"/>
</dbReference>
<dbReference type="EMBL" id="CP027668">
    <property type="protein sequence ID" value="AVO45862.1"/>
    <property type="molecule type" value="Genomic_DNA"/>
</dbReference>
<accession>A0A2S0NCH1</accession>
<dbReference type="SUPFAM" id="SSF53383">
    <property type="entry name" value="PLP-dependent transferases"/>
    <property type="match status" value="1"/>
</dbReference>
<dbReference type="Proteomes" id="UP000237889">
    <property type="component" value="Chromosome"/>
</dbReference>
<dbReference type="GO" id="GO:0008732">
    <property type="term" value="F:L-allo-threonine aldolase activity"/>
    <property type="evidence" value="ECO:0007669"/>
    <property type="project" value="RHEA"/>
</dbReference>
<dbReference type="RefSeq" id="WP_106749203.1">
    <property type="nucleotide sequence ID" value="NZ_CP027668.1"/>
</dbReference>
<keyword evidence="5" id="KW-0456">Lyase</keyword>
<evidence type="ECO:0000256" key="4">
    <source>
        <dbReference type="ARBA" id="ARBA00022898"/>
    </source>
</evidence>
<feature type="domain" description="Aromatic amino acid beta-eliminating lyase/threonine aldolase" evidence="6">
    <location>
        <begin position="3"/>
        <end position="279"/>
    </location>
</feature>
<organism evidence="7 8">
    <name type="scientific">Phreatobacter cathodiphilus</name>
    <dbReference type="NCBI Taxonomy" id="1868589"/>
    <lineage>
        <taxon>Bacteria</taxon>
        <taxon>Pseudomonadati</taxon>
        <taxon>Pseudomonadota</taxon>
        <taxon>Alphaproteobacteria</taxon>
        <taxon>Hyphomicrobiales</taxon>
        <taxon>Phreatobacteraceae</taxon>
        <taxon>Phreatobacter</taxon>
    </lineage>
</organism>
<sequence length="359" mass="37716">MFFASDNGLGASDKVMQAIAAANGGARLGYGNDDATKAVVQKLCDLFERDVGVYMVATGTAANGLALSTLTPPWGIVLCHEESHVIEDECCGPEFFTGGAKLVGIPGRGAKITAQALEAAIAGLGRRVPHNAPIHALSITQSTELGQVYSVAEVTALSSIAKSHGLGVHMDGARFANAVAALGCSPAEITWKAGVDVLSFGTTKGGGLACEALIYFDPAKSAEMVRRRMRAGHLLSKHRFLAAQMEAFLDGGHWLDLARDANRAAARLADGLAAIPGIRLPLKPEANGLFPIFRQEIVDALKAEGAAFYPWPDKGLPEAERARPGEVMMRLVTSFATRDEDIDRFLAVAARAAAPLAAE</sequence>
<evidence type="ECO:0000259" key="6">
    <source>
        <dbReference type="Pfam" id="PF01212"/>
    </source>
</evidence>
<dbReference type="InterPro" id="IPR026273">
    <property type="entry name" value="Low_specificity_L-TA_bact"/>
</dbReference>
<comment type="catalytic activity">
    <reaction evidence="5">
        <text>L-allo-threonine = acetaldehyde + glycine</text>
        <dbReference type="Rhea" id="RHEA:26209"/>
        <dbReference type="ChEBI" id="CHEBI:15343"/>
        <dbReference type="ChEBI" id="CHEBI:57305"/>
        <dbReference type="ChEBI" id="CHEBI:58585"/>
        <dbReference type="EC" id="4.1.2.48"/>
    </reaction>
</comment>
<comment type="catalytic activity">
    <reaction evidence="5">
        <text>L-threonine = acetaldehyde + glycine</text>
        <dbReference type="Rhea" id="RHEA:19625"/>
        <dbReference type="ChEBI" id="CHEBI:15343"/>
        <dbReference type="ChEBI" id="CHEBI:57305"/>
        <dbReference type="ChEBI" id="CHEBI:57926"/>
        <dbReference type="EC" id="4.1.2.48"/>
    </reaction>
</comment>
<evidence type="ECO:0000256" key="3">
    <source>
        <dbReference type="ARBA" id="ARBA00011881"/>
    </source>
</evidence>
<dbReference type="Gene3D" id="3.40.640.10">
    <property type="entry name" value="Type I PLP-dependent aspartate aminotransferase-like (Major domain)"/>
    <property type="match status" value="1"/>
</dbReference>
<comment type="subunit">
    <text evidence="3">Homotetramer.</text>
</comment>
<protein>
    <recommendedName>
        <fullName evidence="5">L-threonine aldolase</fullName>
        <ecNumber evidence="5">4.1.2.48</ecNumber>
    </recommendedName>
</protein>
<dbReference type="InterPro" id="IPR015424">
    <property type="entry name" value="PyrdxlP-dep_Trfase"/>
</dbReference>
<comment type="similarity">
    <text evidence="2 5">Belongs to the threonine aldolase family.</text>
</comment>
<comment type="function">
    <text evidence="5">Catalyzes the cleavage of L-allo-threonine and L-threonine to glycine and acetaldehyde.</text>
</comment>
<dbReference type="PANTHER" id="PTHR48097:SF5">
    <property type="entry name" value="LOW SPECIFICITY L-THREONINE ALDOLASE"/>
    <property type="match status" value="1"/>
</dbReference>
<proteinExistence type="inferred from homology"/>
<evidence type="ECO:0000256" key="2">
    <source>
        <dbReference type="ARBA" id="ARBA00006966"/>
    </source>
</evidence>
<dbReference type="PIRSF" id="PIRSF038940">
    <property type="entry name" value="Low_specificity_LTA"/>
    <property type="match status" value="1"/>
</dbReference>
<evidence type="ECO:0000256" key="1">
    <source>
        <dbReference type="ARBA" id="ARBA00001933"/>
    </source>
</evidence>
<dbReference type="EC" id="4.1.2.48" evidence="5"/>
<keyword evidence="8" id="KW-1185">Reference proteome</keyword>